<name>A0A182MAR0_9DIPT</name>
<evidence type="ECO:0000313" key="3">
    <source>
        <dbReference type="Proteomes" id="UP000075883"/>
    </source>
</evidence>
<dbReference type="EnsemblMetazoa" id="ACUA013664-RA">
    <property type="protein sequence ID" value="ACUA013664-PA"/>
    <property type="gene ID" value="ACUA013664"/>
</dbReference>
<evidence type="ECO:0000256" key="1">
    <source>
        <dbReference type="SAM" id="MobiDB-lite"/>
    </source>
</evidence>
<protein>
    <submittedName>
        <fullName evidence="2">Uncharacterized protein</fullName>
    </submittedName>
</protein>
<accession>A0A182MAR0</accession>
<proteinExistence type="predicted"/>
<reference evidence="2" key="2">
    <citation type="submission" date="2020-05" db="UniProtKB">
        <authorList>
            <consortium name="EnsemblMetazoa"/>
        </authorList>
    </citation>
    <scope>IDENTIFICATION</scope>
    <source>
        <strain evidence="2">A-37</strain>
    </source>
</reference>
<dbReference type="AlphaFoldDB" id="A0A182MAR0"/>
<feature type="region of interest" description="Disordered" evidence="1">
    <location>
        <begin position="1"/>
        <end position="105"/>
    </location>
</feature>
<keyword evidence="3" id="KW-1185">Reference proteome</keyword>
<dbReference type="VEuPathDB" id="VectorBase:ACUA013664"/>
<sequence>MLNTANNVSGRETRENVSSRNERSAATARRTIERTEETNATSSGQQKPARTSQGTPTAGRSTAYRWTRPKQRTRKRRKRKIVTDRRCGDALAPDDGQDPLLQVRK</sequence>
<feature type="compositionally biased region" description="Polar residues" evidence="1">
    <location>
        <begin position="42"/>
        <end position="60"/>
    </location>
</feature>
<organism evidence="2 3">
    <name type="scientific">Anopheles culicifacies</name>
    <dbReference type="NCBI Taxonomy" id="139723"/>
    <lineage>
        <taxon>Eukaryota</taxon>
        <taxon>Metazoa</taxon>
        <taxon>Ecdysozoa</taxon>
        <taxon>Arthropoda</taxon>
        <taxon>Hexapoda</taxon>
        <taxon>Insecta</taxon>
        <taxon>Pterygota</taxon>
        <taxon>Neoptera</taxon>
        <taxon>Endopterygota</taxon>
        <taxon>Diptera</taxon>
        <taxon>Nematocera</taxon>
        <taxon>Culicoidea</taxon>
        <taxon>Culicidae</taxon>
        <taxon>Anophelinae</taxon>
        <taxon>Anopheles</taxon>
        <taxon>culicifacies species complex</taxon>
    </lineage>
</organism>
<feature type="compositionally biased region" description="Basic residues" evidence="1">
    <location>
        <begin position="67"/>
        <end position="80"/>
    </location>
</feature>
<feature type="compositionally biased region" description="Polar residues" evidence="1">
    <location>
        <begin position="1"/>
        <end position="10"/>
    </location>
</feature>
<reference evidence="3" key="1">
    <citation type="submission" date="2013-09" db="EMBL/GenBank/DDBJ databases">
        <title>The Genome Sequence of Anopheles culicifacies species A.</title>
        <authorList>
            <consortium name="The Broad Institute Genomics Platform"/>
            <person name="Neafsey D.E."/>
            <person name="Besansky N."/>
            <person name="Howell P."/>
            <person name="Walton C."/>
            <person name="Young S.K."/>
            <person name="Zeng Q."/>
            <person name="Gargeya S."/>
            <person name="Fitzgerald M."/>
            <person name="Haas B."/>
            <person name="Abouelleil A."/>
            <person name="Allen A.W."/>
            <person name="Alvarado L."/>
            <person name="Arachchi H.M."/>
            <person name="Berlin A.M."/>
            <person name="Chapman S.B."/>
            <person name="Gainer-Dewar J."/>
            <person name="Goldberg J."/>
            <person name="Griggs A."/>
            <person name="Gujja S."/>
            <person name="Hansen M."/>
            <person name="Howarth C."/>
            <person name="Imamovic A."/>
            <person name="Ireland A."/>
            <person name="Larimer J."/>
            <person name="McCowan C."/>
            <person name="Murphy C."/>
            <person name="Pearson M."/>
            <person name="Poon T.W."/>
            <person name="Priest M."/>
            <person name="Roberts A."/>
            <person name="Saif S."/>
            <person name="Shea T."/>
            <person name="Sisk P."/>
            <person name="Sykes S."/>
            <person name="Wortman J."/>
            <person name="Nusbaum C."/>
            <person name="Birren B."/>
        </authorList>
    </citation>
    <scope>NUCLEOTIDE SEQUENCE [LARGE SCALE GENOMIC DNA]</scope>
    <source>
        <strain evidence="3">A-37</strain>
    </source>
</reference>
<dbReference type="Proteomes" id="UP000075883">
    <property type="component" value="Unassembled WGS sequence"/>
</dbReference>
<dbReference type="EMBL" id="AXCM01018018">
    <property type="status" value="NOT_ANNOTATED_CDS"/>
    <property type="molecule type" value="Genomic_DNA"/>
</dbReference>
<evidence type="ECO:0000313" key="2">
    <source>
        <dbReference type="EnsemblMetazoa" id="ACUA013664-PA"/>
    </source>
</evidence>
<feature type="compositionally biased region" description="Basic and acidic residues" evidence="1">
    <location>
        <begin position="11"/>
        <end position="23"/>
    </location>
</feature>